<dbReference type="PANTHER" id="PTHR12268">
    <property type="entry name" value="E3 UBIQUITIN-PROTEIN LIGASE KCMF1"/>
    <property type="match status" value="1"/>
</dbReference>
<feature type="coiled-coil region" evidence="1">
    <location>
        <begin position="46"/>
        <end position="80"/>
    </location>
</feature>
<feature type="coiled-coil region" evidence="1">
    <location>
        <begin position="119"/>
        <end position="149"/>
    </location>
</feature>
<sequence length="236" mass="26391">MENQNCSFFTDSLSPDESLDEDQYLLRHSSPALEQDSPLGAHLLLANIDCQDKDELQRTLARLENENRILQGEYRRLKWRHQEAVASPQLTDGDGALGSPTGPQDEELLAEARVLRQHKTRLETRMQILEDHNKQLESQLHRLRELLLQPKDDSETNGSEPSSLSSPVSGGAHQGELRSRETTDTEAAGDDIDQEHDTVLQLQEVIEQLRNVFPSEPGGGWTDECRSPGGGHRGAD</sequence>
<gene>
    <name evidence="3" type="ORF">AALO_G00266440</name>
</gene>
<dbReference type="EMBL" id="JADWDJ010000021">
    <property type="protein sequence ID" value="KAG5263587.1"/>
    <property type="molecule type" value="Genomic_DNA"/>
</dbReference>
<name>A0AAV6FR44_9TELE</name>
<feature type="region of interest" description="Disordered" evidence="2">
    <location>
        <begin position="150"/>
        <end position="236"/>
    </location>
</feature>
<reference evidence="3" key="1">
    <citation type="submission" date="2020-10" db="EMBL/GenBank/DDBJ databases">
        <title>Chromosome-scale genome assembly of the Allis shad, Alosa alosa.</title>
        <authorList>
            <person name="Margot Z."/>
            <person name="Christophe K."/>
            <person name="Cabau C."/>
            <person name="Louis A."/>
            <person name="Berthelot C."/>
            <person name="Parey E."/>
            <person name="Roest Crollius H."/>
            <person name="Montfort J."/>
            <person name="Robinson-Rechavi M."/>
            <person name="Bucao C."/>
            <person name="Bouchez O."/>
            <person name="Gislard M."/>
            <person name="Lluch J."/>
            <person name="Milhes M."/>
            <person name="Lampietro C."/>
            <person name="Lopez Roques C."/>
            <person name="Donnadieu C."/>
            <person name="Braasch I."/>
            <person name="Desvignes T."/>
            <person name="Postlethwait J."/>
            <person name="Bobe J."/>
            <person name="Guiguen Y."/>
        </authorList>
    </citation>
    <scope>NUCLEOTIDE SEQUENCE</scope>
    <source>
        <strain evidence="3">M-15738</strain>
        <tissue evidence="3">Blood</tissue>
    </source>
</reference>
<protein>
    <submittedName>
        <fullName evidence="3">Uncharacterized protein</fullName>
    </submittedName>
</protein>
<dbReference type="InterPro" id="IPR050774">
    <property type="entry name" value="KCMF1/Dystrophin"/>
</dbReference>
<keyword evidence="1" id="KW-0175">Coiled coil</keyword>
<comment type="caution">
    <text evidence="3">The sequence shown here is derived from an EMBL/GenBank/DDBJ whole genome shotgun (WGS) entry which is preliminary data.</text>
</comment>
<dbReference type="GO" id="GO:0045202">
    <property type="term" value="C:synapse"/>
    <property type="evidence" value="ECO:0007669"/>
    <property type="project" value="GOC"/>
</dbReference>
<evidence type="ECO:0000313" key="4">
    <source>
        <dbReference type="Proteomes" id="UP000823561"/>
    </source>
</evidence>
<dbReference type="AlphaFoldDB" id="A0AAV6FR44"/>
<evidence type="ECO:0000256" key="1">
    <source>
        <dbReference type="SAM" id="Coils"/>
    </source>
</evidence>
<dbReference type="PANTHER" id="PTHR12268:SF16">
    <property type="entry name" value="DYSTROPHIN-RELATED PROTEIN 2"/>
    <property type="match status" value="1"/>
</dbReference>
<dbReference type="GO" id="GO:0099536">
    <property type="term" value="P:synaptic signaling"/>
    <property type="evidence" value="ECO:0007669"/>
    <property type="project" value="TreeGrafter"/>
</dbReference>
<organism evidence="3 4">
    <name type="scientific">Alosa alosa</name>
    <name type="common">allis shad</name>
    <dbReference type="NCBI Taxonomy" id="278164"/>
    <lineage>
        <taxon>Eukaryota</taxon>
        <taxon>Metazoa</taxon>
        <taxon>Chordata</taxon>
        <taxon>Craniata</taxon>
        <taxon>Vertebrata</taxon>
        <taxon>Euteleostomi</taxon>
        <taxon>Actinopterygii</taxon>
        <taxon>Neopterygii</taxon>
        <taxon>Teleostei</taxon>
        <taxon>Clupei</taxon>
        <taxon>Clupeiformes</taxon>
        <taxon>Clupeoidei</taxon>
        <taxon>Clupeidae</taxon>
        <taxon>Alosa</taxon>
    </lineage>
</organism>
<dbReference type="GO" id="GO:0005886">
    <property type="term" value="C:plasma membrane"/>
    <property type="evidence" value="ECO:0007669"/>
    <property type="project" value="TreeGrafter"/>
</dbReference>
<dbReference type="Proteomes" id="UP000823561">
    <property type="component" value="Chromosome 21"/>
</dbReference>
<feature type="compositionally biased region" description="Low complexity" evidence="2">
    <location>
        <begin position="156"/>
        <end position="171"/>
    </location>
</feature>
<evidence type="ECO:0000313" key="3">
    <source>
        <dbReference type="EMBL" id="KAG5263587.1"/>
    </source>
</evidence>
<keyword evidence="4" id="KW-1185">Reference proteome</keyword>
<accession>A0AAV6FR44</accession>
<proteinExistence type="predicted"/>
<evidence type="ECO:0000256" key="2">
    <source>
        <dbReference type="SAM" id="MobiDB-lite"/>
    </source>
</evidence>